<gene>
    <name evidence="7" type="primary">rimI</name>
    <name evidence="7" type="ORF">CWE11_05120</name>
</gene>
<dbReference type="Pfam" id="PF00583">
    <property type="entry name" value="Acetyltransf_1"/>
    <property type="match status" value="1"/>
</dbReference>
<feature type="domain" description="N-acetyltransferase" evidence="6">
    <location>
        <begin position="72"/>
        <end position="222"/>
    </location>
</feature>
<dbReference type="CDD" id="cd04301">
    <property type="entry name" value="NAT_SF"/>
    <property type="match status" value="1"/>
</dbReference>
<evidence type="ECO:0000313" key="7">
    <source>
        <dbReference type="EMBL" id="RUO35395.1"/>
    </source>
</evidence>
<keyword evidence="4" id="KW-0012">Acyltransferase</keyword>
<dbReference type="InterPro" id="IPR000182">
    <property type="entry name" value="GNAT_dom"/>
</dbReference>
<dbReference type="PANTHER" id="PTHR43420:SF12">
    <property type="entry name" value="N-ACETYLTRANSFERASE DOMAIN-CONTAINING PROTEIN"/>
    <property type="match status" value="1"/>
</dbReference>
<comment type="similarity">
    <text evidence="1">Belongs to the acetyltransferase family. RimI subfamily.</text>
</comment>
<reference evidence="7 8" key="1">
    <citation type="journal article" date="2011" name="Front. Microbiol.">
        <title>Genomic signatures of strain selection and enhancement in Bacillus atrophaeus var. globigii, a historical biowarfare simulant.</title>
        <authorList>
            <person name="Gibbons H.S."/>
            <person name="Broomall S.M."/>
            <person name="McNew L.A."/>
            <person name="Daligault H."/>
            <person name="Chapman C."/>
            <person name="Bruce D."/>
            <person name="Karavis M."/>
            <person name="Krepps M."/>
            <person name="McGregor P.A."/>
            <person name="Hong C."/>
            <person name="Park K.H."/>
            <person name="Akmal A."/>
            <person name="Feldman A."/>
            <person name="Lin J.S."/>
            <person name="Chang W.E."/>
            <person name="Higgs B.W."/>
            <person name="Demirev P."/>
            <person name="Lindquist J."/>
            <person name="Liem A."/>
            <person name="Fochler E."/>
            <person name="Read T.D."/>
            <person name="Tapia R."/>
            <person name="Johnson S."/>
            <person name="Bishop-Lilly K.A."/>
            <person name="Detter C."/>
            <person name="Han C."/>
            <person name="Sozhamannan S."/>
            <person name="Rosenzweig C.N."/>
            <person name="Skowronski E.W."/>
        </authorList>
    </citation>
    <scope>NUCLEOTIDE SEQUENCE [LARGE SCALE GENOMIC DNA]</scope>
    <source>
        <strain evidence="7 8">GYP-17</strain>
    </source>
</reference>
<dbReference type="InterPro" id="IPR016181">
    <property type="entry name" value="Acyl_CoA_acyltransferase"/>
</dbReference>
<dbReference type="Gene3D" id="3.40.630.30">
    <property type="match status" value="1"/>
</dbReference>
<proteinExistence type="inferred from homology"/>
<feature type="region of interest" description="Disordered" evidence="5">
    <location>
        <begin position="38"/>
        <end position="57"/>
    </location>
</feature>
<dbReference type="AlphaFoldDB" id="A0A432WNP4"/>
<dbReference type="SUPFAM" id="SSF55729">
    <property type="entry name" value="Acyl-CoA N-acyltransferases (Nat)"/>
    <property type="match status" value="1"/>
</dbReference>
<dbReference type="GO" id="GO:0008080">
    <property type="term" value="F:N-acetyltransferase activity"/>
    <property type="evidence" value="ECO:0007669"/>
    <property type="project" value="InterPro"/>
</dbReference>
<accession>A0A432WNP4</accession>
<evidence type="ECO:0000256" key="4">
    <source>
        <dbReference type="ARBA" id="ARBA00023315"/>
    </source>
</evidence>
<evidence type="ECO:0000256" key="5">
    <source>
        <dbReference type="SAM" id="MobiDB-lite"/>
    </source>
</evidence>
<keyword evidence="8" id="KW-1185">Reference proteome</keyword>
<name>A0A432WNP4_9GAMM</name>
<dbReference type="InterPro" id="IPR050680">
    <property type="entry name" value="YpeA/RimI_acetyltransf"/>
</dbReference>
<evidence type="ECO:0000313" key="8">
    <source>
        <dbReference type="Proteomes" id="UP000288405"/>
    </source>
</evidence>
<feature type="compositionally biased region" description="Polar residues" evidence="5">
    <location>
        <begin position="47"/>
        <end position="57"/>
    </location>
</feature>
<protein>
    <submittedName>
        <fullName evidence="7">Ribosomal-protein-alanine N-acetyltransferase</fullName>
    </submittedName>
</protein>
<evidence type="ECO:0000256" key="3">
    <source>
        <dbReference type="ARBA" id="ARBA00022679"/>
    </source>
</evidence>
<sequence>MTLPAISAANQSKSVMSVLNSPMLIALITQKAASRPSKRKHFGPYLSQHSTSEPNTGLPMSTVPSTPATAGLVLQPLHGLTPDIMAIERDAHRVPWPASVFGNSFGPRYRVMGLFVGDVLVGFTVAHVLHDEVMLMNIAVSPKYQGKGYGQLLMDDLIQFVSDENGHQKDKLFLEVREHNEAAIRLYLRNQFEEIGRRPGYYPPVTPGDERETAIVMHRPIK</sequence>
<dbReference type="EMBL" id="PIPM01000003">
    <property type="protein sequence ID" value="RUO35395.1"/>
    <property type="molecule type" value="Genomic_DNA"/>
</dbReference>
<dbReference type="InterPro" id="IPR006464">
    <property type="entry name" value="AcTrfase_RimI/Ard1"/>
</dbReference>
<evidence type="ECO:0000259" key="6">
    <source>
        <dbReference type="PROSITE" id="PS51186"/>
    </source>
</evidence>
<organism evidence="7 8">
    <name type="scientific">Aliidiomarina sanyensis</name>
    <dbReference type="NCBI Taxonomy" id="1249555"/>
    <lineage>
        <taxon>Bacteria</taxon>
        <taxon>Pseudomonadati</taxon>
        <taxon>Pseudomonadota</taxon>
        <taxon>Gammaproteobacteria</taxon>
        <taxon>Alteromonadales</taxon>
        <taxon>Idiomarinaceae</taxon>
        <taxon>Aliidiomarina</taxon>
    </lineage>
</organism>
<dbReference type="NCBIfam" id="TIGR01575">
    <property type="entry name" value="rimI"/>
    <property type="match status" value="1"/>
</dbReference>
<evidence type="ECO:0000256" key="2">
    <source>
        <dbReference type="ARBA" id="ARBA00022490"/>
    </source>
</evidence>
<keyword evidence="2" id="KW-0963">Cytoplasm</keyword>
<dbReference type="Proteomes" id="UP000288405">
    <property type="component" value="Unassembled WGS sequence"/>
</dbReference>
<keyword evidence="3 7" id="KW-0808">Transferase</keyword>
<comment type="caution">
    <text evidence="7">The sequence shown here is derived from an EMBL/GenBank/DDBJ whole genome shotgun (WGS) entry which is preliminary data.</text>
</comment>
<dbReference type="PANTHER" id="PTHR43420">
    <property type="entry name" value="ACETYLTRANSFERASE"/>
    <property type="match status" value="1"/>
</dbReference>
<dbReference type="PROSITE" id="PS51186">
    <property type="entry name" value="GNAT"/>
    <property type="match status" value="1"/>
</dbReference>
<evidence type="ECO:0000256" key="1">
    <source>
        <dbReference type="ARBA" id="ARBA00005395"/>
    </source>
</evidence>